<proteinExistence type="predicted"/>
<dbReference type="AlphaFoldDB" id="A0A6G8Q1E1"/>
<organism evidence="2 3">
    <name type="scientific">Rubrobacter marinus</name>
    <dbReference type="NCBI Taxonomy" id="2653852"/>
    <lineage>
        <taxon>Bacteria</taxon>
        <taxon>Bacillati</taxon>
        <taxon>Actinomycetota</taxon>
        <taxon>Rubrobacteria</taxon>
        <taxon>Rubrobacterales</taxon>
        <taxon>Rubrobacteraceae</taxon>
        <taxon>Rubrobacter</taxon>
    </lineage>
</organism>
<feature type="domain" description="Mannosylglycerate hydrolase MGH1-like glycoside hydrolase" evidence="1">
    <location>
        <begin position="103"/>
        <end position="353"/>
    </location>
</feature>
<dbReference type="KEGG" id="rmar:GBA65_19120"/>
<gene>
    <name evidence="2" type="ORF">GBA65_19120</name>
</gene>
<evidence type="ECO:0000313" key="2">
    <source>
        <dbReference type="EMBL" id="QIN80283.1"/>
    </source>
</evidence>
<dbReference type="Proteomes" id="UP000502706">
    <property type="component" value="Chromosome"/>
</dbReference>
<dbReference type="EMBL" id="CP045121">
    <property type="protein sequence ID" value="QIN80283.1"/>
    <property type="molecule type" value="Genomic_DNA"/>
</dbReference>
<dbReference type="Gene3D" id="1.50.10.10">
    <property type="match status" value="1"/>
</dbReference>
<name>A0A6G8Q1E1_9ACTN</name>
<evidence type="ECO:0000313" key="3">
    <source>
        <dbReference type="Proteomes" id="UP000502706"/>
    </source>
</evidence>
<dbReference type="InterPro" id="IPR054491">
    <property type="entry name" value="MGH1-like_GH"/>
</dbReference>
<dbReference type="RefSeq" id="WP_166397954.1">
    <property type="nucleotide sequence ID" value="NZ_CP045121.1"/>
</dbReference>
<protein>
    <recommendedName>
        <fullName evidence="1">Mannosylglycerate hydrolase MGH1-like glycoside hydrolase domain-containing protein</fullName>
    </recommendedName>
</protein>
<evidence type="ECO:0000259" key="1">
    <source>
        <dbReference type="Pfam" id="PF22422"/>
    </source>
</evidence>
<sequence>METGHAALREAWAVGIEDLEALSFEAGEGLRVPAAGAPWYMALFGRDALLTAYATVVLGQGPARSVLRALARLQSEGFDDYRDAEPGKIPHESRLGELAALGEVPHSPYYGTVDATPLFLVLLNETWRWTADDAFAREMEGPARRALAWLREHGDSDGDGYVDYLSRSERGLKNQGWKDSDRCILFRSGREARGPVALCEVQGYAYDALLRGAELAEAAWHDAPLARELRREAAELEARFNEDFWIEEGGYYALALDGEGRRVDSLTSNAGHLLWSGIVPRERAGSLADHLLGEGLFGGFGIRTMAEGQGGYDPEGYHTGAVWPHDNALIAHGLSRYGLREEAGRVALALLDAAPSFGHRLPEVFAGYSRRDRPEPVPYPTSCSPQAWAAAVAPLLVRAVLGLEPDRARRRLVRGWDPLQGVGRLGLRGVPAFGGRHDVGV</sequence>
<dbReference type="InterPro" id="IPR008928">
    <property type="entry name" value="6-hairpin_glycosidase_sf"/>
</dbReference>
<reference evidence="2 3" key="1">
    <citation type="submission" date="2019-10" db="EMBL/GenBank/DDBJ databases">
        <title>Rubrobacter sp nov SCSIO 52915 isolated from a deep-sea sediment in the South China Sea.</title>
        <authorList>
            <person name="Chen R.W."/>
        </authorList>
    </citation>
    <scope>NUCLEOTIDE SEQUENCE [LARGE SCALE GENOMIC DNA]</scope>
    <source>
        <strain evidence="2 3">SCSIO 52915</strain>
    </source>
</reference>
<accession>A0A6G8Q1E1</accession>
<dbReference type="SUPFAM" id="SSF48208">
    <property type="entry name" value="Six-hairpin glycosidases"/>
    <property type="match status" value="1"/>
</dbReference>
<dbReference type="InterPro" id="IPR012341">
    <property type="entry name" value="6hp_glycosidase-like_sf"/>
</dbReference>
<keyword evidence="3" id="KW-1185">Reference proteome</keyword>
<dbReference type="Pfam" id="PF22422">
    <property type="entry name" value="MGH1-like_GH"/>
    <property type="match status" value="1"/>
</dbReference>
<dbReference type="GO" id="GO:0005975">
    <property type="term" value="P:carbohydrate metabolic process"/>
    <property type="evidence" value="ECO:0007669"/>
    <property type="project" value="InterPro"/>
</dbReference>